<dbReference type="AlphaFoldDB" id="E4T5T4"/>
<dbReference type="eggNOG" id="COG2244">
    <property type="taxonomic scope" value="Bacteria"/>
</dbReference>
<feature type="transmembrane region" description="Helical" evidence="6">
    <location>
        <begin position="415"/>
        <end position="433"/>
    </location>
</feature>
<feature type="transmembrane region" description="Helical" evidence="6">
    <location>
        <begin position="322"/>
        <end position="340"/>
    </location>
</feature>
<dbReference type="InterPro" id="IPR050833">
    <property type="entry name" value="Poly_Biosynth_Transport"/>
</dbReference>
<evidence type="ECO:0000256" key="6">
    <source>
        <dbReference type="SAM" id="Phobius"/>
    </source>
</evidence>
<feature type="transmembrane region" description="Helical" evidence="6">
    <location>
        <begin position="239"/>
        <end position="259"/>
    </location>
</feature>
<evidence type="ECO:0000256" key="3">
    <source>
        <dbReference type="ARBA" id="ARBA00022692"/>
    </source>
</evidence>
<keyword evidence="8" id="KW-1185">Reference proteome</keyword>
<evidence type="ECO:0000313" key="8">
    <source>
        <dbReference type="Proteomes" id="UP000008718"/>
    </source>
</evidence>
<keyword evidence="4 6" id="KW-1133">Transmembrane helix</keyword>
<dbReference type="GO" id="GO:0005886">
    <property type="term" value="C:plasma membrane"/>
    <property type="evidence" value="ECO:0007669"/>
    <property type="project" value="UniProtKB-SubCell"/>
</dbReference>
<organism evidence="7 8">
    <name type="scientific">Paludibacter propionicigenes (strain DSM 17365 / JCM 13257 / WB4)</name>
    <dbReference type="NCBI Taxonomy" id="694427"/>
    <lineage>
        <taxon>Bacteria</taxon>
        <taxon>Pseudomonadati</taxon>
        <taxon>Bacteroidota</taxon>
        <taxon>Bacteroidia</taxon>
        <taxon>Bacteroidales</taxon>
        <taxon>Paludibacteraceae</taxon>
        <taxon>Paludibacter</taxon>
    </lineage>
</organism>
<evidence type="ECO:0000256" key="5">
    <source>
        <dbReference type="ARBA" id="ARBA00023136"/>
    </source>
</evidence>
<feature type="transmembrane region" description="Helical" evidence="6">
    <location>
        <begin position="14"/>
        <end position="37"/>
    </location>
</feature>
<protein>
    <submittedName>
        <fullName evidence="7">Polysaccharide biosynthesis protein</fullName>
    </submittedName>
</protein>
<evidence type="ECO:0000256" key="1">
    <source>
        <dbReference type="ARBA" id="ARBA00004651"/>
    </source>
</evidence>
<sequence length="504" mass="57217">MAEKQMKKLAKDTALYGVSSILGRFINWMMFPLYSFVLSGPEAYGVITNLYAWTALLLVALTYGMETGFLRFANKNVDQSDKVYSTTLISVGFTSLLFALGCIIFSQPIANILGASNHSAMGYSSHPEYIALMGSTVAMDAFGCIPYVYLRFKNRPIRFVFLNLFGIAVNIFFNIFFLVICPVLAEKAPNLISWFYNPDYGVGYVFISNFISSALVTVALLFDVFVVKFSFDKILLKQMLKYSLPLVVLGIAGIMNQTLDKILFPFLMQGANGKAELGIYGGVAKIALVMTMFTQAFRYSYEPFIFAQKKDKNSMETYADAMKYYILIALLIFLGMMLYMDIFKHIISSKYWVGLKVVPIVMFSFIFQGVFFNLSLWYKLTDKTMYGAWFSVLGTVIMLLLNIALVPTYSYMGCAWAAFACFFVIMVVSYFFGQKHMPIKYDFKTIGLYTVVTIVLYIISTFIQTPYAFVNIALKSVLMIAYLTLLIKRDFPLRNIPVINRFFK</sequence>
<name>E4T5T4_PALPW</name>
<feature type="transmembrane region" description="Helical" evidence="6">
    <location>
        <begin position="129"/>
        <end position="150"/>
    </location>
</feature>
<accession>E4T5T4</accession>
<feature type="transmembrane region" description="Helical" evidence="6">
    <location>
        <begin position="205"/>
        <end position="227"/>
    </location>
</feature>
<feature type="transmembrane region" description="Helical" evidence="6">
    <location>
        <begin position="83"/>
        <end position="109"/>
    </location>
</feature>
<keyword evidence="5 6" id="KW-0472">Membrane</keyword>
<feature type="transmembrane region" description="Helical" evidence="6">
    <location>
        <begin position="279"/>
        <end position="301"/>
    </location>
</feature>
<evidence type="ECO:0000256" key="2">
    <source>
        <dbReference type="ARBA" id="ARBA00022475"/>
    </source>
</evidence>
<reference key="1">
    <citation type="submission" date="2010-11" db="EMBL/GenBank/DDBJ databases">
        <title>The complete genome of Paludibacter propionicigenes DSM 17365.</title>
        <authorList>
            <consortium name="US DOE Joint Genome Institute (JGI-PGF)"/>
            <person name="Lucas S."/>
            <person name="Copeland A."/>
            <person name="Lapidus A."/>
            <person name="Bruce D."/>
            <person name="Goodwin L."/>
            <person name="Pitluck S."/>
            <person name="Kyrpides N."/>
            <person name="Mavromatis K."/>
            <person name="Ivanova N."/>
            <person name="Munk A.C."/>
            <person name="Brettin T."/>
            <person name="Detter J.C."/>
            <person name="Han C."/>
            <person name="Tapia R."/>
            <person name="Land M."/>
            <person name="Hauser L."/>
            <person name="Markowitz V."/>
            <person name="Cheng J.-F."/>
            <person name="Hugenholtz P."/>
            <person name="Woyke T."/>
            <person name="Wu D."/>
            <person name="Gronow S."/>
            <person name="Wellnitz S."/>
            <person name="Brambilla E."/>
            <person name="Klenk H.-P."/>
            <person name="Eisen J.A."/>
        </authorList>
    </citation>
    <scope>NUCLEOTIDE SEQUENCE</scope>
    <source>
        <strain>WB4</strain>
    </source>
</reference>
<gene>
    <name evidence="7" type="ordered locus">Palpr_1939</name>
</gene>
<dbReference type="PANTHER" id="PTHR30250:SF11">
    <property type="entry name" value="O-ANTIGEN TRANSPORTER-RELATED"/>
    <property type="match status" value="1"/>
</dbReference>
<evidence type="ECO:0000313" key="7">
    <source>
        <dbReference type="EMBL" id="ADQ80078.1"/>
    </source>
</evidence>
<dbReference type="EMBL" id="CP002345">
    <property type="protein sequence ID" value="ADQ80078.1"/>
    <property type="molecule type" value="Genomic_DNA"/>
</dbReference>
<dbReference type="KEGG" id="ppn:Palpr_1939"/>
<keyword evidence="3 6" id="KW-0812">Transmembrane</keyword>
<feature type="transmembrane region" description="Helical" evidence="6">
    <location>
        <begin position="445"/>
        <end position="463"/>
    </location>
</feature>
<proteinExistence type="predicted"/>
<feature type="transmembrane region" description="Helical" evidence="6">
    <location>
        <begin position="352"/>
        <end position="374"/>
    </location>
</feature>
<feature type="transmembrane region" description="Helical" evidence="6">
    <location>
        <begin position="469"/>
        <end position="487"/>
    </location>
</feature>
<reference evidence="7 8" key="2">
    <citation type="journal article" date="2011" name="Stand. Genomic Sci.">
        <title>Complete genome sequence of Paludibacter propionicigenes type strain (WB4).</title>
        <authorList>
            <person name="Gronow S."/>
            <person name="Munk C."/>
            <person name="Lapidus A."/>
            <person name="Nolan M."/>
            <person name="Lucas S."/>
            <person name="Hammon N."/>
            <person name="Deshpande S."/>
            <person name="Cheng J.F."/>
            <person name="Tapia R."/>
            <person name="Han C."/>
            <person name="Goodwin L."/>
            <person name="Pitluck S."/>
            <person name="Liolios K."/>
            <person name="Ivanova N."/>
            <person name="Mavromatis K."/>
            <person name="Mikhailova N."/>
            <person name="Pati A."/>
            <person name="Chen A."/>
            <person name="Palaniappan K."/>
            <person name="Land M."/>
            <person name="Hauser L."/>
            <person name="Chang Y.J."/>
            <person name="Jeffries C.D."/>
            <person name="Brambilla E."/>
            <person name="Rohde M."/>
            <person name="Goker M."/>
            <person name="Detter J.C."/>
            <person name="Woyke T."/>
            <person name="Bristow J."/>
            <person name="Eisen J.A."/>
            <person name="Markowitz V."/>
            <person name="Hugenholtz P."/>
            <person name="Kyrpides N.C."/>
            <person name="Klenk H.P."/>
        </authorList>
    </citation>
    <scope>NUCLEOTIDE SEQUENCE [LARGE SCALE GENOMIC DNA]</scope>
    <source>
        <strain evidence="8">DSM 17365 / JCM 13257 / WB4</strain>
    </source>
</reference>
<dbReference type="PANTHER" id="PTHR30250">
    <property type="entry name" value="PST FAMILY PREDICTED COLANIC ACID TRANSPORTER"/>
    <property type="match status" value="1"/>
</dbReference>
<dbReference type="Proteomes" id="UP000008718">
    <property type="component" value="Chromosome"/>
</dbReference>
<dbReference type="RefSeq" id="WP_013445447.1">
    <property type="nucleotide sequence ID" value="NC_014734.1"/>
</dbReference>
<comment type="subcellular location">
    <subcellularLocation>
        <location evidence="1">Cell membrane</location>
        <topology evidence="1">Multi-pass membrane protein</topology>
    </subcellularLocation>
</comment>
<keyword evidence="2" id="KW-1003">Cell membrane</keyword>
<feature type="transmembrane region" description="Helical" evidence="6">
    <location>
        <begin position="162"/>
        <end position="185"/>
    </location>
</feature>
<feature type="transmembrane region" description="Helical" evidence="6">
    <location>
        <begin position="386"/>
        <end position="409"/>
    </location>
</feature>
<feature type="transmembrane region" description="Helical" evidence="6">
    <location>
        <begin position="43"/>
        <end position="63"/>
    </location>
</feature>
<dbReference type="HOGENOM" id="CLU_022017_7_2_10"/>
<dbReference type="STRING" id="694427.Palpr_1939"/>
<evidence type="ECO:0000256" key="4">
    <source>
        <dbReference type="ARBA" id="ARBA00022989"/>
    </source>
</evidence>